<proteinExistence type="predicted"/>
<dbReference type="EMBL" id="AEQP01000020">
    <property type="protein sequence ID" value="EFV94394.1"/>
    <property type="molecule type" value="Genomic_DNA"/>
</dbReference>
<keyword evidence="2" id="KW-1185">Reference proteome</keyword>
<sequence length="137" mass="14377">MICRHAVHRAMVDEAVRPNWRPTDDGIITGRRSWPEPPPCPRQLPPLDAACGAAAVAHSISAAHPALSVCALLPSPPSRPLLVPFSSPSRPLLVPFSSPSRPLLVPFSSPSRNLHAPPPSCPAACHRPADGSGGLFG</sequence>
<gene>
    <name evidence="1" type="ORF">HMPREF0551_1834</name>
</gene>
<evidence type="ECO:0000313" key="2">
    <source>
        <dbReference type="Proteomes" id="UP000011021"/>
    </source>
</evidence>
<dbReference type="Proteomes" id="UP000011021">
    <property type="component" value="Unassembled WGS sequence"/>
</dbReference>
<reference evidence="1 2" key="1">
    <citation type="submission" date="2010-12" db="EMBL/GenBank/DDBJ databases">
        <authorList>
            <person name="Muzny D."/>
            <person name="Qin X."/>
            <person name="Deng J."/>
            <person name="Jiang H."/>
            <person name="Liu Y."/>
            <person name="Qu J."/>
            <person name="Song X.-Z."/>
            <person name="Zhang L."/>
            <person name="Thornton R."/>
            <person name="Coyle M."/>
            <person name="Francisco L."/>
            <person name="Jackson L."/>
            <person name="Javaid M."/>
            <person name="Korchina V."/>
            <person name="Kovar C."/>
            <person name="Mata R."/>
            <person name="Mathew T."/>
            <person name="Ngo R."/>
            <person name="Nguyen L."/>
            <person name="Nguyen N."/>
            <person name="Okwuonu G."/>
            <person name="Ongeri F."/>
            <person name="Pham C."/>
            <person name="Simmons D."/>
            <person name="Wilczek-Boney K."/>
            <person name="Hale W."/>
            <person name="Jakkamsetti A."/>
            <person name="Pham P."/>
            <person name="Ruth R."/>
            <person name="San Lucas F."/>
            <person name="Warren J."/>
            <person name="Zhang J."/>
            <person name="Zhao Z."/>
            <person name="Zhou C."/>
            <person name="Zhu D."/>
            <person name="Lee S."/>
            <person name="Bess C."/>
            <person name="Blankenburg K."/>
            <person name="Forbes L."/>
            <person name="Fu Q."/>
            <person name="Gubbala S."/>
            <person name="Hirani K."/>
            <person name="Jayaseelan J.C."/>
            <person name="Lara F."/>
            <person name="Munidasa M."/>
            <person name="Palculict T."/>
            <person name="Patil S."/>
            <person name="Pu L.-L."/>
            <person name="Saada N."/>
            <person name="Tang L."/>
            <person name="Weissenberger G."/>
            <person name="Zhu Y."/>
            <person name="Hemphill L."/>
            <person name="Shang Y."/>
            <person name="Youmans B."/>
            <person name="Ayvaz T."/>
            <person name="Ross M."/>
            <person name="Santibanez J."/>
            <person name="Aqrawi P."/>
            <person name="Gross S."/>
            <person name="Joshi V."/>
            <person name="Fowler G."/>
            <person name="Nazareth L."/>
            <person name="Reid J."/>
            <person name="Worley K."/>
            <person name="Petrosino J."/>
            <person name="Highlander S."/>
            <person name="Gibbs R."/>
        </authorList>
    </citation>
    <scope>NUCLEOTIDE SEQUENCE [LARGE SCALE GENOMIC DNA]</scope>
    <source>
        <strain evidence="1 2">ATCC 51599</strain>
    </source>
</reference>
<accession>E7RYS0</accession>
<dbReference type="STRING" id="887898.HMPREF0551_1834"/>
<organism evidence="1 2">
    <name type="scientific">Lautropia mirabilis ATCC 51599</name>
    <dbReference type="NCBI Taxonomy" id="887898"/>
    <lineage>
        <taxon>Bacteria</taxon>
        <taxon>Pseudomonadati</taxon>
        <taxon>Pseudomonadota</taxon>
        <taxon>Betaproteobacteria</taxon>
        <taxon>Burkholderiales</taxon>
        <taxon>Burkholderiaceae</taxon>
        <taxon>Lautropia</taxon>
    </lineage>
</organism>
<name>E7RYS0_9BURK</name>
<dbReference type="HOGENOM" id="CLU_1862674_0_0_4"/>
<evidence type="ECO:0000313" key="1">
    <source>
        <dbReference type="EMBL" id="EFV94394.1"/>
    </source>
</evidence>
<protein>
    <submittedName>
        <fullName evidence="1">Uncharacterized protein</fullName>
    </submittedName>
</protein>
<dbReference type="AlphaFoldDB" id="E7RYS0"/>
<comment type="caution">
    <text evidence="1">The sequence shown here is derived from an EMBL/GenBank/DDBJ whole genome shotgun (WGS) entry which is preliminary data.</text>
</comment>